<dbReference type="Proteomes" id="UP001215712">
    <property type="component" value="Unassembled WGS sequence"/>
</dbReference>
<organism evidence="1 2">
    <name type="scientific">Penicillium malachiteum</name>
    <dbReference type="NCBI Taxonomy" id="1324776"/>
    <lineage>
        <taxon>Eukaryota</taxon>
        <taxon>Fungi</taxon>
        <taxon>Dikarya</taxon>
        <taxon>Ascomycota</taxon>
        <taxon>Pezizomycotina</taxon>
        <taxon>Eurotiomycetes</taxon>
        <taxon>Eurotiomycetidae</taxon>
        <taxon>Eurotiales</taxon>
        <taxon>Aspergillaceae</taxon>
        <taxon>Penicillium</taxon>
    </lineage>
</organism>
<name>A0AAD6HBV5_9EURO</name>
<dbReference type="AlphaFoldDB" id="A0AAD6HBV5"/>
<gene>
    <name evidence="1" type="ORF">N7493_011300</name>
</gene>
<proteinExistence type="predicted"/>
<protein>
    <submittedName>
        <fullName evidence="1">Uncharacterized protein</fullName>
    </submittedName>
</protein>
<evidence type="ECO:0000313" key="1">
    <source>
        <dbReference type="EMBL" id="KAJ5704162.1"/>
    </source>
</evidence>
<comment type="caution">
    <text evidence="1">The sequence shown here is derived from an EMBL/GenBank/DDBJ whole genome shotgun (WGS) entry which is preliminary data.</text>
</comment>
<evidence type="ECO:0000313" key="2">
    <source>
        <dbReference type="Proteomes" id="UP001215712"/>
    </source>
</evidence>
<accession>A0AAD6HBV5</accession>
<sequence>MADWYSWRYSQGGNEAREADNPDFSNLDAAATALTIALKRENISHIFLGGYVASLIGGKRITEDIDVTVGKKCLKMLLKHPEFSRSTDNRLVFRVGAHRVLIDLMPERESGYSLPRSDCPDRLQVRSRDHLTRGIPTSIDILHPSVLLLIKLVPWHDSFYATRNAAALRAMTDLQDIRAILRWLVQRKERIDLSSQSNNSTNKYLRILGDLYVDIRGVRPLLADTLSVGALMATRRKYLLTCIHSSSSGPIVNFARLEPSFTYSFHRQELVFLLLPEFNVLYHIFSYFANCPPEFTFVHTTTEYQHLYYLPSPIMSVQREPADFSAHDAAATSVSLLLRNAHVPHVFQGTYAVSLIGGDRLPEGIDMIVKHDCLNLLLRHSEFRLSPDNQLVFRHKQTNIPINIKTDDDEIDVYRPPANTNKRLRVGLRSHPDRRVGTMLDILDPKALFVTRLLAWHNVCVKNRAGAHLPLGGDFEDIEVILTWLTERNERIDDQSFRFPDADAEEEFLLSLGDLYVARRQLRPHLAGLLSSSLMRIALDSVDA</sequence>
<dbReference type="EMBL" id="JAQJAN010000020">
    <property type="protein sequence ID" value="KAJ5704162.1"/>
    <property type="molecule type" value="Genomic_DNA"/>
</dbReference>
<reference evidence="1" key="2">
    <citation type="submission" date="2023-01" db="EMBL/GenBank/DDBJ databases">
        <authorList>
            <person name="Petersen C."/>
        </authorList>
    </citation>
    <scope>NUCLEOTIDE SEQUENCE</scope>
    <source>
        <strain evidence="1">IBT 17514</strain>
    </source>
</reference>
<keyword evidence="2" id="KW-1185">Reference proteome</keyword>
<reference evidence="1" key="1">
    <citation type="journal article" date="2023" name="IMA Fungus">
        <title>Comparative genomic study of the Penicillium genus elucidates a diverse pangenome and 15 lateral gene transfer events.</title>
        <authorList>
            <person name="Petersen C."/>
            <person name="Sorensen T."/>
            <person name="Nielsen M.R."/>
            <person name="Sondergaard T.E."/>
            <person name="Sorensen J.L."/>
            <person name="Fitzpatrick D.A."/>
            <person name="Frisvad J.C."/>
            <person name="Nielsen K.L."/>
        </authorList>
    </citation>
    <scope>NUCLEOTIDE SEQUENCE</scope>
    <source>
        <strain evidence="1">IBT 17514</strain>
    </source>
</reference>